<dbReference type="InterPro" id="IPR023214">
    <property type="entry name" value="HAD_sf"/>
</dbReference>
<dbReference type="EMBL" id="SWLG01000004">
    <property type="protein sequence ID" value="TLS38116.1"/>
    <property type="molecule type" value="Genomic_DNA"/>
</dbReference>
<dbReference type="NCBIfam" id="TIGR01484">
    <property type="entry name" value="HAD-SF-IIB"/>
    <property type="match status" value="1"/>
</dbReference>
<dbReference type="Pfam" id="PF08282">
    <property type="entry name" value="Hydrolase_3"/>
    <property type="match status" value="1"/>
</dbReference>
<dbReference type="GO" id="GO:0000287">
    <property type="term" value="F:magnesium ion binding"/>
    <property type="evidence" value="ECO:0007669"/>
    <property type="project" value="TreeGrafter"/>
</dbReference>
<dbReference type="GO" id="GO:0016791">
    <property type="term" value="F:phosphatase activity"/>
    <property type="evidence" value="ECO:0007669"/>
    <property type="project" value="TreeGrafter"/>
</dbReference>
<evidence type="ECO:0000313" key="1">
    <source>
        <dbReference type="EMBL" id="TLS38116.1"/>
    </source>
</evidence>
<dbReference type="Gene3D" id="3.30.1240.10">
    <property type="match status" value="1"/>
</dbReference>
<dbReference type="GO" id="GO:0005829">
    <property type="term" value="C:cytosol"/>
    <property type="evidence" value="ECO:0007669"/>
    <property type="project" value="TreeGrafter"/>
</dbReference>
<evidence type="ECO:0000313" key="2">
    <source>
        <dbReference type="Proteomes" id="UP000308230"/>
    </source>
</evidence>
<dbReference type="PANTHER" id="PTHR10000:SF55">
    <property type="entry name" value="5-AMINO-6-(5-PHOSPHO-D-RIBITYLAMINO)URACIL PHOSPHATASE YCSE"/>
    <property type="match status" value="1"/>
</dbReference>
<reference evidence="1 2" key="1">
    <citation type="submission" date="2019-04" db="EMBL/GenBank/DDBJ databases">
        <title>Bacillus caeni sp. nov., a bacterium isolated from mangrove sediment.</title>
        <authorList>
            <person name="Huang H."/>
            <person name="Mo K."/>
            <person name="Hu Y."/>
        </authorList>
    </citation>
    <scope>NUCLEOTIDE SEQUENCE [LARGE SCALE GENOMIC DNA]</scope>
    <source>
        <strain evidence="1 2">HB172195</strain>
    </source>
</reference>
<dbReference type="SUPFAM" id="SSF56784">
    <property type="entry name" value="HAD-like"/>
    <property type="match status" value="1"/>
</dbReference>
<dbReference type="AlphaFoldDB" id="A0A5R9F6Z4"/>
<dbReference type="SFLD" id="SFLDS00003">
    <property type="entry name" value="Haloacid_Dehalogenase"/>
    <property type="match status" value="1"/>
</dbReference>
<dbReference type="Proteomes" id="UP000308230">
    <property type="component" value="Unassembled WGS sequence"/>
</dbReference>
<keyword evidence="2" id="KW-1185">Reference proteome</keyword>
<dbReference type="PANTHER" id="PTHR10000">
    <property type="entry name" value="PHOSPHOSERINE PHOSPHATASE"/>
    <property type="match status" value="1"/>
</dbReference>
<dbReference type="PROSITE" id="PS01229">
    <property type="entry name" value="COF_2"/>
    <property type="match status" value="1"/>
</dbReference>
<accession>A0A5R9F6Z4</accession>
<name>A0A5R9F6Z4_9BACL</name>
<gene>
    <name evidence="1" type="ORF">FCL54_06130</name>
</gene>
<sequence length="289" mass="32349">MNMMKCIAIDMDGTLLNEMQEVSRENIEAIQKAQQQGVTVVLATGRAYTGALRPLERSGLTLPAICYNGAEIRNEDGSVLASVSLQLDQVQQMKRTLEDNNIYYQVFTNNGIYTDDYEGTIKIIIGIMKNANPDMTREELVKGAEQQFEDLKLIHVTDYNEVLEQPNIEVYKLLSFSKDPALEKVREQIDQIENVVVTTSGYNNLEINHQNAQKGIALKNFTERKNIPLKQTMAVGDNYNDVSMFKAAGISAAMGNAEEEIQKMCTFITKSNEEHGVAHAIEKFLADGK</sequence>
<proteinExistence type="predicted"/>
<dbReference type="CDD" id="cd07516">
    <property type="entry name" value="HAD_Pase"/>
    <property type="match status" value="1"/>
</dbReference>
<dbReference type="InterPro" id="IPR036412">
    <property type="entry name" value="HAD-like_sf"/>
</dbReference>
<dbReference type="NCBIfam" id="TIGR00099">
    <property type="entry name" value="Cof-subfamily"/>
    <property type="match status" value="1"/>
</dbReference>
<dbReference type="OrthoDB" id="9806027at2"/>
<dbReference type="InterPro" id="IPR000150">
    <property type="entry name" value="Cof"/>
</dbReference>
<dbReference type="SFLD" id="SFLDG01140">
    <property type="entry name" value="C2.B:_Phosphomannomutase_and_P"/>
    <property type="match status" value="1"/>
</dbReference>
<organism evidence="1 2">
    <name type="scientific">Exobacillus caeni</name>
    <dbReference type="NCBI Taxonomy" id="2574798"/>
    <lineage>
        <taxon>Bacteria</taxon>
        <taxon>Bacillati</taxon>
        <taxon>Bacillota</taxon>
        <taxon>Bacilli</taxon>
        <taxon>Bacillales</taxon>
        <taxon>Guptibacillaceae</taxon>
        <taxon>Exobacillus</taxon>
    </lineage>
</organism>
<dbReference type="InterPro" id="IPR006379">
    <property type="entry name" value="HAD-SF_hydro_IIB"/>
</dbReference>
<dbReference type="Gene3D" id="3.40.50.1000">
    <property type="entry name" value="HAD superfamily/HAD-like"/>
    <property type="match status" value="1"/>
</dbReference>
<protein>
    <submittedName>
        <fullName evidence="1">HAD family phosphatase</fullName>
    </submittedName>
</protein>
<comment type="caution">
    <text evidence="1">The sequence shown here is derived from an EMBL/GenBank/DDBJ whole genome shotgun (WGS) entry which is preliminary data.</text>
</comment>
<dbReference type="SFLD" id="SFLDG01144">
    <property type="entry name" value="C2.B.4:_PGP_Like"/>
    <property type="match status" value="1"/>
</dbReference>